<dbReference type="KEGG" id="tpi:TREPR_3198"/>
<reference evidence="2 3" key="2">
    <citation type="journal article" date="2011" name="ISME J.">
        <title>RNA-seq reveals cooperative metabolic interactions between two termite-gut spirochete species in co-culture.</title>
        <authorList>
            <person name="Rosenthal A.Z."/>
            <person name="Matson E.G."/>
            <person name="Eldar A."/>
            <person name="Leadbetter J.R."/>
        </authorList>
    </citation>
    <scope>NUCLEOTIDE SEQUENCE [LARGE SCALE GENOMIC DNA]</scope>
    <source>
        <strain evidence="3">ATCC BAA-887 / DSM 12427 / ZAS-2</strain>
    </source>
</reference>
<accession>F5YL14</accession>
<proteinExistence type="predicted"/>
<dbReference type="SUPFAM" id="SSF89260">
    <property type="entry name" value="Collagen-binding domain"/>
    <property type="match status" value="2"/>
</dbReference>
<reference evidence="3" key="1">
    <citation type="submission" date="2009-12" db="EMBL/GenBank/DDBJ databases">
        <title>Complete sequence of Treponema primitia strain ZAS-2.</title>
        <authorList>
            <person name="Tetu S.G."/>
            <person name="Matson E."/>
            <person name="Ren Q."/>
            <person name="Seshadri R."/>
            <person name="Elbourne L."/>
            <person name="Hassan K.A."/>
            <person name="Durkin A."/>
            <person name="Radune D."/>
            <person name="Mohamoud Y."/>
            <person name="Shay R."/>
            <person name="Jin S."/>
            <person name="Zhang X."/>
            <person name="Lucey K."/>
            <person name="Ballor N.R."/>
            <person name="Ottesen E."/>
            <person name="Rosenthal R."/>
            <person name="Allen A."/>
            <person name="Leadbetter J.R."/>
            <person name="Paulsen I.T."/>
        </authorList>
    </citation>
    <scope>NUCLEOTIDE SEQUENCE [LARGE SCALE GENOMIC DNA]</scope>
    <source>
        <strain evidence="3">ATCC BAA-887 / DSM 12427 / ZAS-2</strain>
    </source>
</reference>
<name>F5YL14_TREPZ</name>
<feature type="signal peptide" evidence="1">
    <location>
        <begin position="1"/>
        <end position="21"/>
    </location>
</feature>
<feature type="chain" id="PRO_5003329953" evidence="1">
    <location>
        <begin position="22"/>
        <end position="391"/>
    </location>
</feature>
<keyword evidence="3" id="KW-1185">Reference proteome</keyword>
<evidence type="ECO:0000256" key="1">
    <source>
        <dbReference type="SAM" id="SignalP"/>
    </source>
</evidence>
<keyword evidence="1" id="KW-0732">Signal</keyword>
<dbReference type="eggNOG" id="COG1572">
    <property type="taxonomic scope" value="Bacteria"/>
</dbReference>
<dbReference type="STRING" id="545694.TREPR_3198"/>
<dbReference type="EMBL" id="CP001843">
    <property type="protein sequence ID" value="AEF84296.1"/>
    <property type="molecule type" value="Genomic_DNA"/>
</dbReference>
<dbReference type="Gene3D" id="2.60.120.380">
    <property type="match status" value="3"/>
</dbReference>
<sequence>MLKRMGLYTALLFLLLLQNCAGTPQVEPGSELGEENEIAPDLYEPDSKHKPVPVEPLRWLERTLHTNDEDWFSLTPTFEGLLVAETDGNTDTVMELYRGDTLLKENDDVGNNQNARIEYFVEPGISYTIKVAGVRLAGATENASGPYRFRYVVETLLIDTTEPNNTKDEATPITMGSAITGYFTYPEDIDWYSLPIPGRGRLTIYTEGTMDTLLSVYDDWEDRIAQDDDSGDQGNAKIVVDILAPGTVYIMVSTYQGALGRYSLHCEFRDPVKADQYENDDTMARAKDIQIGTSQERNFLDAFDEDWVRLQITRQGTYEIHTTAADNYLDTFLELMDADGVKITEDDDSGGFWDAYLKVTLSPGTYYLRITPLDKDPLEDSRYTLSVSAGQ</sequence>
<evidence type="ECO:0000313" key="3">
    <source>
        <dbReference type="Proteomes" id="UP000009223"/>
    </source>
</evidence>
<organism evidence="2 3">
    <name type="scientific">Treponema primitia (strain ATCC BAA-887 / DSM 12427 / ZAS-2)</name>
    <dbReference type="NCBI Taxonomy" id="545694"/>
    <lineage>
        <taxon>Bacteria</taxon>
        <taxon>Pseudomonadati</taxon>
        <taxon>Spirochaetota</taxon>
        <taxon>Spirochaetia</taxon>
        <taxon>Spirochaetales</taxon>
        <taxon>Treponemataceae</taxon>
        <taxon>Treponema</taxon>
    </lineage>
</organism>
<dbReference type="AlphaFoldDB" id="F5YL14"/>
<dbReference type="Proteomes" id="UP000009223">
    <property type="component" value="Chromosome"/>
</dbReference>
<evidence type="ECO:0000313" key="2">
    <source>
        <dbReference type="EMBL" id="AEF84296.1"/>
    </source>
</evidence>
<dbReference type="HOGENOM" id="CLU_705838_0_0_12"/>
<gene>
    <name evidence="2" type="ordered locus">TREPR_3198</name>
</gene>
<dbReference type="RefSeq" id="WP_015707067.1">
    <property type="nucleotide sequence ID" value="NC_015578.1"/>
</dbReference>
<protein>
    <submittedName>
        <fullName evidence="2">Bacterial pre-peptidase C-domain family</fullName>
    </submittedName>
</protein>
<dbReference type="OrthoDB" id="495674at2"/>